<dbReference type="RefSeq" id="WP_083193124.1">
    <property type="nucleotide sequence ID" value="NZ_CP020570.1"/>
</dbReference>
<reference evidence="2 3" key="1">
    <citation type="submission" date="2017-03" db="EMBL/GenBank/DDBJ databases">
        <title>Complete Genome Sequence of a natural compounds producer, Streptomyces violaceus S21.</title>
        <authorList>
            <person name="Zhong C."/>
            <person name="Zhao Z."/>
            <person name="Fu J."/>
            <person name="Zong G."/>
            <person name="Qin R."/>
            <person name="Cao G."/>
        </authorList>
    </citation>
    <scope>NUCLEOTIDE SEQUENCE [LARGE SCALE GENOMIC DNA]</scope>
    <source>
        <strain evidence="2 3">S21</strain>
    </source>
</reference>
<dbReference type="AlphaFoldDB" id="A0A1V0UEW0"/>
<organism evidence="2 3">
    <name type="scientific">Streptomyces violaceoruber</name>
    <dbReference type="NCBI Taxonomy" id="1935"/>
    <lineage>
        <taxon>Bacteria</taxon>
        <taxon>Bacillati</taxon>
        <taxon>Actinomycetota</taxon>
        <taxon>Actinomycetes</taxon>
        <taxon>Kitasatosporales</taxon>
        <taxon>Streptomycetaceae</taxon>
        <taxon>Streptomyces</taxon>
        <taxon>Streptomyces violaceoruber group</taxon>
    </lineage>
</organism>
<dbReference type="KEGG" id="svu:B1H20_21405"/>
<dbReference type="OrthoDB" id="4307204at2"/>
<dbReference type="EMBL" id="CP020570">
    <property type="protein sequence ID" value="ARF63646.1"/>
    <property type="molecule type" value="Genomic_DNA"/>
</dbReference>
<evidence type="ECO:0000313" key="2">
    <source>
        <dbReference type="EMBL" id="ARF63646.1"/>
    </source>
</evidence>
<accession>A0A1V0UEW0</accession>
<name>A0A1V0UEW0_STRVN</name>
<sequence>MSTPPRFRLEGRPPTPRLKAAEPAPAASDGGAPKVVGRKAVPTAVRPDQQTGDGRHSIAWLTITAPRGATPTVTSVCRCGRNLFAAGHHRALALIEDHTHHRNLCPLHTPQEGAAA</sequence>
<protein>
    <submittedName>
        <fullName evidence="2">Uncharacterized protein</fullName>
    </submittedName>
</protein>
<dbReference type="STRING" id="1935.B1H20_21405"/>
<proteinExistence type="predicted"/>
<dbReference type="Proteomes" id="UP000192445">
    <property type="component" value="Chromosome"/>
</dbReference>
<gene>
    <name evidence="2" type="ORF">B1H20_21405</name>
</gene>
<evidence type="ECO:0000313" key="3">
    <source>
        <dbReference type="Proteomes" id="UP000192445"/>
    </source>
</evidence>
<evidence type="ECO:0000256" key="1">
    <source>
        <dbReference type="SAM" id="MobiDB-lite"/>
    </source>
</evidence>
<feature type="region of interest" description="Disordered" evidence="1">
    <location>
        <begin position="1"/>
        <end position="53"/>
    </location>
</feature>